<comment type="caution">
    <text evidence="1">The sequence shown here is derived from an EMBL/GenBank/DDBJ whole genome shotgun (WGS) entry which is preliminary data.</text>
</comment>
<evidence type="ECO:0000313" key="2">
    <source>
        <dbReference type="Proteomes" id="UP001066276"/>
    </source>
</evidence>
<keyword evidence="2" id="KW-1185">Reference proteome</keyword>
<sequence>MERITYREEQSATGESRLVVGCEQVLVWSQSEEKPELGWGSLGRSGRGPLTCLGVPSGARSVLLETLREGLS</sequence>
<accession>A0AAV7UPB7</accession>
<proteinExistence type="predicted"/>
<dbReference type="Proteomes" id="UP001066276">
    <property type="component" value="Chromosome 2_2"/>
</dbReference>
<reference evidence="1" key="1">
    <citation type="journal article" date="2022" name="bioRxiv">
        <title>Sequencing and chromosome-scale assembly of the giantPleurodeles waltlgenome.</title>
        <authorList>
            <person name="Brown T."/>
            <person name="Elewa A."/>
            <person name="Iarovenko S."/>
            <person name="Subramanian E."/>
            <person name="Araus A.J."/>
            <person name="Petzold A."/>
            <person name="Susuki M."/>
            <person name="Suzuki K.-i.T."/>
            <person name="Hayashi T."/>
            <person name="Toyoda A."/>
            <person name="Oliveira C."/>
            <person name="Osipova E."/>
            <person name="Leigh N.D."/>
            <person name="Simon A."/>
            <person name="Yun M.H."/>
        </authorList>
    </citation>
    <scope>NUCLEOTIDE SEQUENCE</scope>
    <source>
        <strain evidence="1">20211129_DDA</strain>
        <tissue evidence="1">Liver</tissue>
    </source>
</reference>
<dbReference type="AlphaFoldDB" id="A0AAV7UPB7"/>
<evidence type="ECO:0000313" key="1">
    <source>
        <dbReference type="EMBL" id="KAJ1190880.1"/>
    </source>
</evidence>
<name>A0AAV7UPB7_PLEWA</name>
<dbReference type="EMBL" id="JANPWB010000004">
    <property type="protein sequence ID" value="KAJ1190880.1"/>
    <property type="molecule type" value="Genomic_DNA"/>
</dbReference>
<protein>
    <submittedName>
        <fullName evidence="1">Uncharacterized protein</fullName>
    </submittedName>
</protein>
<organism evidence="1 2">
    <name type="scientific">Pleurodeles waltl</name>
    <name type="common">Iberian ribbed newt</name>
    <dbReference type="NCBI Taxonomy" id="8319"/>
    <lineage>
        <taxon>Eukaryota</taxon>
        <taxon>Metazoa</taxon>
        <taxon>Chordata</taxon>
        <taxon>Craniata</taxon>
        <taxon>Vertebrata</taxon>
        <taxon>Euteleostomi</taxon>
        <taxon>Amphibia</taxon>
        <taxon>Batrachia</taxon>
        <taxon>Caudata</taxon>
        <taxon>Salamandroidea</taxon>
        <taxon>Salamandridae</taxon>
        <taxon>Pleurodelinae</taxon>
        <taxon>Pleurodeles</taxon>
    </lineage>
</organism>
<gene>
    <name evidence="1" type="ORF">NDU88_000199</name>
</gene>